<dbReference type="GO" id="GO:0005737">
    <property type="term" value="C:cytoplasm"/>
    <property type="evidence" value="ECO:0007669"/>
    <property type="project" value="UniProtKB-SubCell"/>
</dbReference>
<evidence type="ECO:0000256" key="3">
    <source>
        <dbReference type="ARBA" id="ARBA00006094"/>
    </source>
</evidence>
<evidence type="ECO:0000256" key="8">
    <source>
        <dbReference type="ARBA" id="ARBA00022927"/>
    </source>
</evidence>
<reference evidence="14" key="1">
    <citation type="submission" date="2022-07" db="EMBL/GenBank/DDBJ databases">
        <authorList>
            <person name="Macas J."/>
            <person name="Novak P."/>
            <person name="Neumann P."/>
        </authorList>
    </citation>
    <scope>NUCLEOTIDE SEQUENCE</scope>
</reference>
<dbReference type="Gene3D" id="1.10.10.1440">
    <property type="entry name" value="PHAX RNA-binding domain"/>
    <property type="match status" value="1"/>
</dbReference>
<dbReference type="InterPro" id="IPR019385">
    <property type="entry name" value="PHAX_RNA-binding_domain"/>
</dbReference>
<dbReference type="InterPro" id="IPR039047">
    <property type="entry name" value="PHAX"/>
</dbReference>
<dbReference type="Proteomes" id="UP001152523">
    <property type="component" value="Unassembled WGS sequence"/>
</dbReference>
<feature type="region of interest" description="Disordered" evidence="11">
    <location>
        <begin position="190"/>
        <end position="223"/>
    </location>
</feature>
<evidence type="ECO:0000313" key="13">
    <source>
        <dbReference type="EMBL" id="CAH9064469.1"/>
    </source>
</evidence>
<evidence type="ECO:0000256" key="7">
    <source>
        <dbReference type="ARBA" id="ARBA00022884"/>
    </source>
</evidence>
<protein>
    <recommendedName>
        <fullName evidence="4">Phosphorylated adapter RNA export protein</fullName>
    </recommendedName>
    <alternativeName>
        <fullName evidence="10">RNA U small nuclear RNA export adapter protein</fullName>
    </alternativeName>
</protein>
<dbReference type="GO" id="GO:0006408">
    <property type="term" value="P:snRNA export from nucleus"/>
    <property type="evidence" value="ECO:0007669"/>
    <property type="project" value="InterPro"/>
</dbReference>
<keyword evidence="15" id="KW-1185">Reference proteome</keyword>
<comment type="caution">
    <text evidence="14">The sequence shown here is derived from an EMBL/GenBank/DDBJ whole genome shotgun (WGS) entry which is preliminary data.</text>
</comment>
<feature type="compositionally biased region" description="Low complexity" evidence="11">
    <location>
        <begin position="206"/>
        <end position="217"/>
    </location>
</feature>
<evidence type="ECO:0000256" key="9">
    <source>
        <dbReference type="ARBA" id="ARBA00023242"/>
    </source>
</evidence>
<comment type="subcellular location">
    <subcellularLocation>
        <location evidence="2">Cytoplasm</location>
    </subcellularLocation>
    <subcellularLocation>
        <location evidence="1">Nucleus</location>
    </subcellularLocation>
</comment>
<keyword evidence="5" id="KW-0813">Transport</keyword>
<dbReference type="PANTHER" id="PTHR13135">
    <property type="entry name" value="CYTOSOLIC RESINIFERATOXIN BINDING PROTEIN RBP-26"/>
    <property type="match status" value="1"/>
</dbReference>
<evidence type="ECO:0000256" key="6">
    <source>
        <dbReference type="ARBA" id="ARBA00022490"/>
    </source>
</evidence>
<keyword evidence="6" id="KW-0963">Cytoplasm</keyword>
<evidence type="ECO:0000256" key="5">
    <source>
        <dbReference type="ARBA" id="ARBA00022448"/>
    </source>
</evidence>
<keyword evidence="8" id="KW-0653">Protein transport</keyword>
<keyword evidence="7" id="KW-0694">RNA-binding</keyword>
<evidence type="ECO:0000256" key="11">
    <source>
        <dbReference type="SAM" id="MobiDB-lite"/>
    </source>
</evidence>
<evidence type="ECO:0000313" key="14">
    <source>
        <dbReference type="EMBL" id="CAH9136455.1"/>
    </source>
</evidence>
<evidence type="ECO:0000313" key="15">
    <source>
        <dbReference type="Proteomes" id="UP001152523"/>
    </source>
</evidence>
<dbReference type="PANTHER" id="PTHR13135:SF0">
    <property type="entry name" value="PHOSPHORYLATED ADAPTER RNA EXPORT PROTEIN"/>
    <property type="match status" value="1"/>
</dbReference>
<dbReference type="GO" id="GO:0005634">
    <property type="term" value="C:nucleus"/>
    <property type="evidence" value="ECO:0007669"/>
    <property type="project" value="UniProtKB-SubCell"/>
</dbReference>
<dbReference type="EMBL" id="CAMAPF010000995">
    <property type="protein sequence ID" value="CAH9136455.1"/>
    <property type="molecule type" value="Genomic_DNA"/>
</dbReference>
<dbReference type="InterPro" id="IPR038092">
    <property type="entry name" value="PHAX_RNA-binding_sf"/>
</dbReference>
<gene>
    <name evidence="13" type="ORF">CEPIT_LOCUS2120</name>
    <name evidence="14" type="ORF">CEPIT_LOCUS35292</name>
</gene>
<dbReference type="GO" id="GO:0003723">
    <property type="term" value="F:RNA binding"/>
    <property type="evidence" value="ECO:0007669"/>
    <property type="project" value="UniProtKB-KW"/>
</dbReference>
<dbReference type="EMBL" id="CAMAPF010000011">
    <property type="protein sequence ID" value="CAH9064469.1"/>
    <property type="molecule type" value="Genomic_DNA"/>
</dbReference>
<feature type="domain" description="Phosphorylated adapter RNA export protein RNA-binding" evidence="12">
    <location>
        <begin position="105"/>
        <end position="185"/>
    </location>
</feature>
<evidence type="ECO:0000256" key="10">
    <source>
        <dbReference type="ARBA" id="ARBA00030834"/>
    </source>
</evidence>
<dbReference type="GO" id="GO:0015031">
    <property type="term" value="P:protein transport"/>
    <property type="evidence" value="ECO:0007669"/>
    <property type="project" value="UniProtKB-KW"/>
</dbReference>
<sequence length="278" mass="30774">MEFGYGMALNLQGLENFEDGKDIKMSEVEEGELVEMISKTELGENGGVVSGKGSHETMVGNENIDKKDSDSKNQKRRKNKKKNKKKKNRGNKGPPVPKITDVNRFVTDVCRRLREKKSYLVWTAVACLGVSVLSDLVNEVDAIQASGGQKTSNGQRYRLGGGILWNILRVREPNAFKEIMQKGKEFEKQLKQASKAAPGKQGTKEATNQQTTGGATQSLVNSSNGSKVPSYMLCNSLGQSNGEPCQSVFNRIRVPVRYDDLYQEEHPKDVQQQSAICN</sequence>
<comment type="similarity">
    <text evidence="3">Belongs to the PHAX family.</text>
</comment>
<name>A0AAV0FLG7_9ASTE</name>
<accession>A0AAV0FLG7</accession>
<evidence type="ECO:0000256" key="1">
    <source>
        <dbReference type="ARBA" id="ARBA00004123"/>
    </source>
</evidence>
<evidence type="ECO:0000259" key="12">
    <source>
        <dbReference type="Pfam" id="PF10258"/>
    </source>
</evidence>
<dbReference type="AlphaFoldDB" id="A0AAV0FLG7"/>
<proteinExistence type="inferred from homology"/>
<evidence type="ECO:0000256" key="2">
    <source>
        <dbReference type="ARBA" id="ARBA00004496"/>
    </source>
</evidence>
<dbReference type="Pfam" id="PF10258">
    <property type="entry name" value="PHAX_RNA-bd"/>
    <property type="match status" value="1"/>
</dbReference>
<feature type="region of interest" description="Disordered" evidence="11">
    <location>
        <begin position="42"/>
        <end position="99"/>
    </location>
</feature>
<organism evidence="14 15">
    <name type="scientific">Cuscuta epithymum</name>
    <dbReference type="NCBI Taxonomy" id="186058"/>
    <lineage>
        <taxon>Eukaryota</taxon>
        <taxon>Viridiplantae</taxon>
        <taxon>Streptophyta</taxon>
        <taxon>Embryophyta</taxon>
        <taxon>Tracheophyta</taxon>
        <taxon>Spermatophyta</taxon>
        <taxon>Magnoliopsida</taxon>
        <taxon>eudicotyledons</taxon>
        <taxon>Gunneridae</taxon>
        <taxon>Pentapetalae</taxon>
        <taxon>asterids</taxon>
        <taxon>lamiids</taxon>
        <taxon>Solanales</taxon>
        <taxon>Convolvulaceae</taxon>
        <taxon>Cuscuteae</taxon>
        <taxon>Cuscuta</taxon>
        <taxon>Cuscuta subgen. Cuscuta</taxon>
    </lineage>
</organism>
<feature type="compositionally biased region" description="Basic and acidic residues" evidence="11">
    <location>
        <begin position="63"/>
        <end position="73"/>
    </location>
</feature>
<keyword evidence="9" id="KW-0539">Nucleus</keyword>
<feature type="compositionally biased region" description="Basic residues" evidence="11">
    <location>
        <begin position="74"/>
        <end position="90"/>
    </location>
</feature>
<evidence type="ECO:0000256" key="4">
    <source>
        <dbReference type="ARBA" id="ARBA00016856"/>
    </source>
</evidence>